<feature type="transmembrane region" description="Helical" evidence="1">
    <location>
        <begin position="12"/>
        <end position="30"/>
    </location>
</feature>
<dbReference type="EMBL" id="BONW01000009">
    <property type="protein sequence ID" value="GIG87262.1"/>
    <property type="molecule type" value="Genomic_DNA"/>
</dbReference>
<accession>A0ABQ4DXU5</accession>
<keyword evidence="3" id="KW-1185">Reference proteome</keyword>
<dbReference type="RefSeq" id="WP_203865844.1">
    <property type="nucleotide sequence ID" value="NZ_BONW01000009.1"/>
</dbReference>
<evidence type="ECO:0000256" key="1">
    <source>
        <dbReference type="SAM" id="Phobius"/>
    </source>
</evidence>
<sequence>MTERQLAHPRHTPLWIVGLAAGTALAYWAFLGWDQQKETDPVTGAQTGPYSAWQVVGLVVVLALLVFETGRRGRPWLAGTVVPAVLTVAFSVDAATDPDSDGLWVIGAALVALGSVLGAGLLAGLGAYLGRRSRLR</sequence>
<organism evidence="2 3">
    <name type="scientific">Plantactinospora endophytica</name>
    <dbReference type="NCBI Taxonomy" id="673535"/>
    <lineage>
        <taxon>Bacteria</taxon>
        <taxon>Bacillati</taxon>
        <taxon>Actinomycetota</taxon>
        <taxon>Actinomycetes</taxon>
        <taxon>Micromonosporales</taxon>
        <taxon>Micromonosporaceae</taxon>
        <taxon>Plantactinospora</taxon>
    </lineage>
</organism>
<name>A0ABQ4DXU5_9ACTN</name>
<dbReference type="Proteomes" id="UP000646749">
    <property type="component" value="Unassembled WGS sequence"/>
</dbReference>
<reference evidence="2 3" key="1">
    <citation type="submission" date="2021-01" db="EMBL/GenBank/DDBJ databases">
        <title>Whole genome shotgun sequence of Plantactinospora endophytica NBRC 110450.</title>
        <authorList>
            <person name="Komaki H."/>
            <person name="Tamura T."/>
        </authorList>
    </citation>
    <scope>NUCLEOTIDE SEQUENCE [LARGE SCALE GENOMIC DNA]</scope>
    <source>
        <strain evidence="2 3">NBRC 110450</strain>
    </source>
</reference>
<keyword evidence="1" id="KW-1133">Transmembrane helix</keyword>
<keyword evidence="1" id="KW-0472">Membrane</keyword>
<proteinExistence type="predicted"/>
<feature type="transmembrane region" description="Helical" evidence="1">
    <location>
        <begin position="50"/>
        <end position="67"/>
    </location>
</feature>
<evidence type="ECO:0000313" key="2">
    <source>
        <dbReference type="EMBL" id="GIG87262.1"/>
    </source>
</evidence>
<gene>
    <name evidence="2" type="ORF">Pen02_21980</name>
</gene>
<feature type="transmembrane region" description="Helical" evidence="1">
    <location>
        <begin position="102"/>
        <end position="129"/>
    </location>
</feature>
<protein>
    <submittedName>
        <fullName evidence="2">Uncharacterized protein</fullName>
    </submittedName>
</protein>
<keyword evidence="1" id="KW-0812">Transmembrane</keyword>
<evidence type="ECO:0000313" key="3">
    <source>
        <dbReference type="Proteomes" id="UP000646749"/>
    </source>
</evidence>
<feature type="transmembrane region" description="Helical" evidence="1">
    <location>
        <begin position="76"/>
        <end position="96"/>
    </location>
</feature>
<comment type="caution">
    <text evidence="2">The sequence shown here is derived from an EMBL/GenBank/DDBJ whole genome shotgun (WGS) entry which is preliminary data.</text>
</comment>